<organism evidence="1">
    <name type="scientific">Magallana gigas</name>
    <name type="common">Pacific oyster</name>
    <name type="synonym">Crassostrea gigas</name>
    <dbReference type="NCBI Taxonomy" id="29159"/>
    <lineage>
        <taxon>Eukaryota</taxon>
        <taxon>Metazoa</taxon>
        <taxon>Spiralia</taxon>
        <taxon>Lophotrochozoa</taxon>
        <taxon>Mollusca</taxon>
        <taxon>Bivalvia</taxon>
        <taxon>Autobranchia</taxon>
        <taxon>Pteriomorphia</taxon>
        <taxon>Ostreida</taxon>
        <taxon>Ostreoidea</taxon>
        <taxon>Ostreidae</taxon>
        <taxon>Magallana</taxon>
    </lineage>
</organism>
<proteinExistence type="predicted"/>
<sequence>MYPCPRDECEWLWVPEGSEQECIPPPPCEMTDSQAQTYLGLPNHTRVPPGHGPFTLMGMDPDMAVRGIGSPTASSTP</sequence>
<accession>K1Q5S0</accession>
<dbReference type="InParanoid" id="K1Q5S0"/>
<dbReference type="AlphaFoldDB" id="K1Q5S0"/>
<protein>
    <submittedName>
        <fullName evidence="1">Uncharacterized protein</fullName>
    </submittedName>
</protein>
<dbReference type="EMBL" id="JH817548">
    <property type="protein sequence ID" value="EKC29273.1"/>
    <property type="molecule type" value="Genomic_DNA"/>
</dbReference>
<reference evidence="1" key="1">
    <citation type="journal article" date="2012" name="Nature">
        <title>The oyster genome reveals stress adaptation and complexity of shell formation.</title>
        <authorList>
            <person name="Zhang G."/>
            <person name="Fang X."/>
            <person name="Guo X."/>
            <person name="Li L."/>
            <person name="Luo R."/>
            <person name="Xu F."/>
            <person name="Yang P."/>
            <person name="Zhang L."/>
            <person name="Wang X."/>
            <person name="Qi H."/>
            <person name="Xiong Z."/>
            <person name="Que H."/>
            <person name="Xie Y."/>
            <person name="Holland P.W."/>
            <person name="Paps J."/>
            <person name="Zhu Y."/>
            <person name="Wu F."/>
            <person name="Chen Y."/>
            <person name="Wang J."/>
            <person name="Peng C."/>
            <person name="Meng J."/>
            <person name="Yang L."/>
            <person name="Liu J."/>
            <person name="Wen B."/>
            <person name="Zhang N."/>
            <person name="Huang Z."/>
            <person name="Zhu Q."/>
            <person name="Feng Y."/>
            <person name="Mount A."/>
            <person name="Hedgecock D."/>
            <person name="Xu Z."/>
            <person name="Liu Y."/>
            <person name="Domazet-Loso T."/>
            <person name="Du Y."/>
            <person name="Sun X."/>
            <person name="Zhang S."/>
            <person name="Liu B."/>
            <person name="Cheng P."/>
            <person name="Jiang X."/>
            <person name="Li J."/>
            <person name="Fan D."/>
            <person name="Wang W."/>
            <person name="Fu W."/>
            <person name="Wang T."/>
            <person name="Wang B."/>
            <person name="Zhang J."/>
            <person name="Peng Z."/>
            <person name="Li Y."/>
            <person name="Li N."/>
            <person name="Wang J."/>
            <person name="Chen M."/>
            <person name="He Y."/>
            <person name="Tan F."/>
            <person name="Song X."/>
            <person name="Zheng Q."/>
            <person name="Huang R."/>
            <person name="Yang H."/>
            <person name="Du X."/>
            <person name="Chen L."/>
            <person name="Yang M."/>
            <person name="Gaffney P.M."/>
            <person name="Wang S."/>
            <person name="Luo L."/>
            <person name="She Z."/>
            <person name="Ming Y."/>
            <person name="Huang W."/>
            <person name="Zhang S."/>
            <person name="Huang B."/>
            <person name="Zhang Y."/>
            <person name="Qu T."/>
            <person name="Ni P."/>
            <person name="Miao G."/>
            <person name="Wang J."/>
            <person name="Wang Q."/>
            <person name="Steinberg C.E."/>
            <person name="Wang H."/>
            <person name="Li N."/>
            <person name="Qian L."/>
            <person name="Zhang G."/>
            <person name="Li Y."/>
            <person name="Yang H."/>
            <person name="Liu X."/>
            <person name="Wang J."/>
            <person name="Yin Y."/>
            <person name="Wang J."/>
        </authorList>
    </citation>
    <scope>NUCLEOTIDE SEQUENCE [LARGE SCALE GENOMIC DNA]</scope>
    <source>
        <strain evidence="1">05x7-T-G4-1.051#20</strain>
    </source>
</reference>
<gene>
    <name evidence="1" type="ORF">CGI_10027489</name>
</gene>
<evidence type="ECO:0000313" key="1">
    <source>
        <dbReference type="EMBL" id="EKC29273.1"/>
    </source>
</evidence>
<name>K1Q5S0_MAGGI</name>
<dbReference type="HOGENOM" id="CLU_2640501_0_0_1"/>